<reference evidence="2 3" key="1">
    <citation type="journal article" date="2019" name="Int. J. Syst. Evol. Microbiol.">
        <title>The Global Catalogue of Microorganisms (GCM) 10K type strain sequencing project: providing services to taxonomists for standard genome sequencing and annotation.</title>
        <authorList>
            <consortium name="The Broad Institute Genomics Platform"/>
            <consortium name="The Broad Institute Genome Sequencing Center for Infectious Disease"/>
            <person name="Wu L."/>
            <person name="Ma J."/>
        </authorList>
    </citation>
    <scope>NUCLEOTIDE SEQUENCE [LARGE SCALE GENOMIC DNA]</scope>
    <source>
        <strain evidence="2 3">JCM 13023</strain>
    </source>
</reference>
<evidence type="ECO:0008006" key="4">
    <source>
        <dbReference type="Google" id="ProtNLM"/>
    </source>
</evidence>
<gene>
    <name evidence="2" type="ORF">GCM10009676_28490</name>
</gene>
<evidence type="ECO:0000313" key="2">
    <source>
        <dbReference type="EMBL" id="GAA1241666.1"/>
    </source>
</evidence>
<keyword evidence="3" id="KW-1185">Reference proteome</keyword>
<dbReference type="RefSeq" id="WP_253864420.1">
    <property type="nucleotide sequence ID" value="NZ_BAAALN010000007.1"/>
</dbReference>
<comment type="caution">
    <text evidence="2">The sequence shown here is derived from an EMBL/GenBank/DDBJ whole genome shotgun (WGS) entry which is preliminary data.</text>
</comment>
<feature type="region of interest" description="Disordered" evidence="1">
    <location>
        <begin position="73"/>
        <end position="131"/>
    </location>
</feature>
<sequence>MDERELGELFRSVPGQPPPSSFDEADVAEAAHRVTVRRRAIVGGAAAAVVLLGGGGVVAGSLLGGDDGNTVVAGSERSAGADRSTTGGTQPRIAQPEDDRPRQQSSEPGIQGLPSAEPKQDGSTDGDRAHGCDQVDRELATALAGELPVAASDASPGRICPEGTTSASFRIDGSALTAVLVPDGRQLQLPGDTPDGELAEQRTASGATLLLLNESLTHTGTGGPDVDRLAERIAGDL</sequence>
<feature type="region of interest" description="Disordered" evidence="1">
    <location>
        <begin position="1"/>
        <end position="24"/>
    </location>
</feature>
<proteinExistence type="predicted"/>
<protein>
    <recommendedName>
        <fullName evidence="4">DUF3558 domain-containing protein</fullName>
    </recommendedName>
</protein>
<accession>A0ABN1W9E7</accession>
<evidence type="ECO:0000313" key="3">
    <source>
        <dbReference type="Proteomes" id="UP001500653"/>
    </source>
</evidence>
<dbReference type="EMBL" id="BAAALN010000007">
    <property type="protein sequence ID" value="GAA1241666.1"/>
    <property type="molecule type" value="Genomic_DNA"/>
</dbReference>
<dbReference type="Proteomes" id="UP001500653">
    <property type="component" value="Unassembled WGS sequence"/>
</dbReference>
<organism evidence="2 3">
    <name type="scientific">Prauserella halophila</name>
    <dbReference type="NCBI Taxonomy" id="185641"/>
    <lineage>
        <taxon>Bacteria</taxon>
        <taxon>Bacillati</taxon>
        <taxon>Actinomycetota</taxon>
        <taxon>Actinomycetes</taxon>
        <taxon>Pseudonocardiales</taxon>
        <taxon>Pseudonocardiaceae</taxon>
        <taxon>Prauserella</taxon>
    </lineage>
</organism>
<evidence type="ECO:0000256" key="1">
    <source>
        <dbReference type="SAM" id="MobiDB-lite"/>
    </source>
</evidence>
<name>A0ABN1W9E7_9PSEU</name>
<feature type="compositionally biased region" description="Basic and acidic residues" evidence="1">
    <location>
        <begin position="118"/>
        <end position="131"/>
    </location>
</feature>